<proteinExistence type="predicted"/>
<protein>
    <recommendedName>
        <fullName evidence="2">DUF1990 domain-containing protein</fullName>
    </recommendedName>
</protein>
<evidence type="ECO:0000313" key="4">
    <source>
        <dbReference type="Proteomes" id="UP000324974"/>
    </source>
</evidence>
<evidence type="ECO:0000259" key="2">
    <source>
        <dbReference type="Pfam" id="PF09348"/>
    </source>
</evidence>
<feature type="domain" description="DUF1990" evidence="2">
    <location>
        <begin position="49"/>
        <end position="207"/>
    </location>
</feature>
<feature type="region of interest" description="Disordered" evidence="1">
    <location>
        <begin position="1"/>
        <end position="22"/>
    </location>
</feature>
<dbReference type="PANTHER" id="PTHR34202:SF1">
    <property type="entry name" value="UPF0548 PROTEIN"/>
    <property type="match status" value="1"/>
</dbReference>
<dbReference type="PANTHER" id="PTHR34202">
    <property type="entry name" value="UPF0548 PROTEIN"/>
    <property type="match status" value="1"/>
</dbReference>
<reference evidence="4" key="1">
    <citation type="submission" date="2019-08" db="EMBL/GenBank/DDBJ databases">
        <title>Limnoglobus roseus gen. nov., sp. nov., a novel freshwater planctomycete with a giant genome from the family Gemmataceae.</title>
        <authorList>
            <person name="Kulichevskaya I.S."/>
            <person name="Naumoff D.G."/>
            <person name="Miroshnikov K."/>
            <person name="Ivanova A."/>
            <person name="Philippov D.A."/>
            <person name="Hakobyan A."/>
            <person name="Rijpstra I.C."/>
            <person name="Sinninghe Damste J.S."/>
            <person name="Liesack W."/>
            <person name="Dedysh S.N."/>
        </authorList>
    </citation>
    <scope>NUCLEOTIDE SEQUENCE [LARGE SCALE GENOMIC DNA]</scope>
    <source>
        <strain evidence="4">PX52</strain>
    </source>
</reference>
<gene>
    <name evidence="3" type="ORF">PX52LOC_03369</name>
</gene>
<evidence type="ECO:0000313" key="3">
    <source>
        <dbReference type="EMBL" id="QEL16416.1"/>
    </source>
</evidence>
<keyword evidence="4" id="KW-1185">Reference proteome</keyword>
<dbReference type="EMBL" id="CP042425">
    <property type="protein sequence ID" value="QEL16416.1"/>
    <property type="molecule type" value="Genomic_DNA"/>
</dbReference>
<dbReference type="Proteomes" id="UP000324974">
    <property type="component" value="Chromosome"/>
</dbReference>
<accession>A0A5C1AEE6</accession>
<dbReference type="OrthoDB" id="120660at2"/>
<dbReference type="InterPro" id="IPR018960">
    <property type="entry name" value="DUF1990"/>
</dbReference>
<organism evidence="3 4">
    <name type="scientific">Limnoglobus roseus</name>
    <dbReference type="NCBI Taxonomy" id="2598579"/>
    <lineage>
        <taxon>Bacteria</taxon>
        <taxon>Pseudomonadati</taxon>
        <taxon>Planctomycetota</taxon>
        <taxon>Planctomycetia</taxon>
        <taxon>Gemmatales</taxon>
        <taxon>Gemmataceae</taxon>
        <taxon>Limnoglobus</taxon>
    </lineage>
</organism>
<evidence type="ECO:0000256" key="1">
    <source>
        <dbReference type="SAM" id="MobiDB-lite"/>
    </source>
</evidence>
<sequence length="218" mass="24717">MRRGHFTTRRTTAQARRRAGAKENVLALRKPTPDTLRRFLATQTPLRFTYEAVGATAGTPPAGFVVDRTRIKLGEGEVVFRAAIAALRRWEQFRLGWVEAWSPDTPIREGEVVAVMGRAVGHWWVNACRIVYVVDEAGPVSRFGFAYGTLPGHVERGEERFRVEWDRADGGVWYDILAFSRPSHVLTRLGYPVVRRLQKRFGRDSAAAMLRAVSPERR</sequence>
<dbReference type="KEGG" id="lrs:PX52LOC_03369"/>
<dbReference type="PIRSF" id="PIRSF010260">
    <property type="entry name" value="UCP010260"/>
    <property type="match status" value="1"/>
</dbReference>
<name>A0A5C1AEE6_9BACT</name>
<dbReference type="Pfam" id="PF09348">
    <property type="entry name" value="DUF1990"/>
    <property type="match status" value="1"/>
</dbReference>
<dbReference type="InterPro" id="IPR014457">
    <property type="entry name" value="UCP010260"/>
</dbReference>
<dbReference type="AlphaFoldDB" id="A0A5C1AEE6"/>